<dbReference type="RefSeq" id="WP_240826512.1">
    <property type="nucleotide sequence ID" value="NZ_JAKWBL010000001.1"/>
</dbReference>
<evidence type="ECO:0000313" key="7">
    <source>
        <dbReference type="EMBL" id="MCH5597103.1"/>
    </source>
</evidence>
<sequence>MFYSDWILFAIIAVGMVLSVLFKKLTIAAALTGGVLSVVIYLGSRFGGVAAMAVFFAIGVLATSWKLKEKQNAGLAEIEKGKRSAGQVFANAGLAALLD</sequence>
<dbReference type="Pfam" id="PF01940">
    <property type="entry name" value="DUF92"/>
    <property type="match status" value="1"/>
</dbReference>
<evidence type="ECO:0000313" key="8">
    <source>
        <dbReference type="Proteomes" id="UP001202248"/>
    </source>
</evidence>
<keyword evidence="8" id="KW-1185">Reference proteome</keyword>
<accession>A0ABS9SFG6</accession>
<evidence type="ECO:0000256" key="5">
    <source>
        <dbReference type="ARBA" id="ARBA00023136"/>
    </source>
</evidence>
<comment type="caution">
    <text evidence="7">The sequence shown here is derived from an EMBL/GenBank/DDBJ whole genome shotgun (WGS) entry which is preliminary data.</text>
</comment>
<organism evidence="7 8">
    <name type="scientific">Niabella ginsengisoli</name>
    <dbReference type="NCBI Taxonomy" id="522298"/>
    <lineage>
        <taxon>Bacteria</taxon>
        <taxon>Pseudomonadati</taxon>
        <taxon>Bacteroidota</taxon>
        <taxon>Chitinophagia</taxon>
        <taxon>Chitinophagales</taxon>
        <taxon>Chitinophagaceae</taxon>
        <taxon>Niabella</taxon>
    </lineage>
</organism>
<keyword evidence="4 6" id="KW-1133">Transmembrane helix</keyword>
<feature type="transmembrane region" description="Helical" evidence="6">
    <location>
        <begin position="49"/>
        <end position="67"/>
    </location>
</feature>
<comment type="similarity">
    <text evidence="2">Belongs to the TMEM19 family.</text>
</comment>
<evidence type="ECO:0000256" key="4">
    <source>
        <dbReference type="ARBA" id="ARBA00022989"/>
    </source>
</evidence>
<evidence type="ECO:0000256" key="1">
    <source>
        <dbReference type="ARBA" id="ARBA00004141"/>
    </source>
</evidence>
<keyword evidence="3 6" id="KW-0812">Transmembrane</keyword>
<feature type="transmembrane region" description="Helical" evidence="6">
    <location>
        <begin position="6"/>
        <end position="22"/>
    </location>
</feature>
<dbReference type="EMBL" id="JAKWBL010000001">
    <property type="protein sequence ID" value="MCH5597103.1"/>
    <property type="molecule type" value="Genomic_DNA"/>
</dbReference>
<evidence type="ECO:0000256" key="6">
    <source>
        <dbReference type="SAM" id="Phobius"/>
    </source>
</evidence>
<protein>
    <submittedName>
        <fullName evidence="7">DUF92 domain-containing protein</fullName>
    </submittedName>
</protein>
<dbReference type="Proteomes" id="UP001202248">
    <property type="component" value="Unassembled WGS sequence"/>
</dbReference>
<proteinExistence type="inferred from homology"/>
<keyword evidence="5 6" id="KW-0472">Membrane</keyword>
<gene>
    <name evidence="7" type="ORF">MKP09_03830</name>
</gene>
<evidence type="ECO:0000256" key="3">
    <source>
        <dbReference type="ARBA" id="ARBA00022692"/>
    </source>
</evidence>
<comment type="subcellular location">
    <subcellularLocation>
        <location evidence="1">Membrane</location>
        <topology evidence="1">Multi-pass membrane protein</topology>
    </subcellularLocation>
</comment>
<evidence type="ECO:0000256" key="2">
    <source>
        <dbReference type="ARBA" id="ARBA00009012"/>
    </source>
</evidence>
<dbReference type="InterPro" id="IPR002794">
    <property type="entry name" value="DUF92_TMEM19"/>
</dbReference>
<reference evidence="7 8" key="1">
    <citation type="submission" date="2022-02" db="EMBL/GenBank/DDBJ databases">
        <authorList>
            <person name="Min J."/>
        </authorList>
    </citation>
    <scope>NUCLEOTIDE SEQUENCE [LARGE SCALE GENOMIC DNA]</scope>
    <source>
        <strain evidence="7 8">GR10-1</strain>
    </source>
</reference>
<name>A0ABS9SFG6_9BACT</name>